<dbReference type="InterPro" id="IPR008962">
    <property type="entry name" value="PapD-like_sf"/>
</dbReference>
<evidence type="ECO:0000259" key="1">
    <source>
        <dbReference type="PROSITE" id="PS50202"/>
    </source>
</evidence>
<dbReference type="Gene3D" id="2.60.40.10">
    <property type="entry name" value="Immunoglobulins"/>
    <property type="match status" value="1"/>
</dbReference>
<dbReference type="InterPro" id="IPR013783">
    <property type="entry name" value="Ig-like_fold"/>
</dbReference>
<organism evidence="2 3">
    <name type="scientific">Strongylus vulgaris</name>
    <name type="common">Blood worm</name>
    <dbReference type="NCBI Taxonomy" id="40348"/>
    <lineage>
        <taxon>Eukaryota</taxon>
        <taxon>Metazoa</taxon>
        <taxon>Ecdysozoa</taxon>
        <taxon>Nematoda</taxon>
        <taxon>Chromadorea</taxon>
        <taxon>Rhabditida</taxon>
        <taxon>Rhabditina</taxon>
        <taxon>Rhabditomorpha</taxon>
        <taxon>Strongyloidea</taxon>
        <taxon>Strongylidae</taxon>
        <taxon>Strongylus</taxon>
    </lineage>
</organism>
<name>A0A3P7II21_STRVU</name>
<dbReference type="InterPro" id="IPR051774">
    <property type="entry name" value="Sperm-specific_class_P"/>
</dbReference>
<dbReference type="AlphaFoldDB" id="A0A3P7II21"/>
<accession>A0A3P7II21</accession>
<feature type="domain" description="MSP" evidence="1">
    <location>
        <begin position="1"/>
        <end position="89"/>
    </location>
</feature>
<dbReference type="Pfam" id="PF00635">
    <property type="entry name" value="Motile_Sperm"/>
    <property type="match status" value="1"/>
</dbReference>
<dbReference type="PANTHER" id="PTHR22947">
    <property type="entry name" value="MAJOR SPERM PROTEIN"/>
    <property type="match status" value="1"/>
</dbReference>
<evidence type="ECO:0000313" key="3">
    <source>
        <dbReference type="Proteomes" id="UP000270094"/>
    </source>
</evidence>
<protein>
    <recommendedName>
        <fullName evidence="1">MSP domain-containing protein</fullName>
    </recommendedName>
</protein>
<proteinExistence type="predicted"/>
<evidence type="ECO:0000313" key="2">
    <source>
        <dbReference type="EMBL" id="VDM67563.1"/>
    </source>
</evidence>
<reference evidence="2 3" key="1">
    <citation type="submission" date="2018-11" db="EMBL/GenBank/DDBJ databases">
        <authorList>
            <consortium name="Pathogen Informatics"/>
        </authorList>
    </citation>
    <scope>NUCLEOTIDE SEQUENCE [LARGE SCALE GENOMIC DNA]</scope>
</reference>
<dbReference type="Proteomes" id="UP000270094">
    <property type="component" value="Unassembled WGS sequence"/>
</dbReference>
<dbReference type="OrthoDB" id="5822639at2759"/>
<sequence length="110" mass="12297">MLVNIGEKRLAVKIRCSNNALFRVSPSAMFIEPGQCQNLVVIRNAGPARSDKLILQFLPCEKDTEDCKEFFKQAEKNGLKPDTLRISLKMVGDAGYRVIPSREITEDAIS</sequence>
<dbReference type="PANTHER" id="PTHR22947:SF15">
    <property type="entry name" value="MAJOR SPERM PROTEIN"/>
    <property type="match status" value="1"/>
</dbReference>
<dbReference type="EMBL" id="UYYB01005878">
    <property type="protein sequence ID" value="VDM67563.1"/>
    <property type="molecule type" value="Genomic_DNA"/>
</dbReference>
<dbReference type="SUPFAM" id="SSF49354">
    <property type="entry name" value="PapD-like"/>
    <property type="match status" value="1"/>
</dbReference>
<keyword evidence="3" id="KW-1185">Reference proteome</keyword>
<dbReference type="InterPro" id="IPR000535">
    <property type="entry name" value="MSP_dom"/>
</dbReference>
<dbReference type="PROSITE" id="PS50202">
    <property type="entry name" value="MSP"/>
    <property type="match status" value="1"/>
</dbReference>
<gene>
    <name evidence="2" type="ORF">SVUK_LOCUS2561</name>
</gene>